<keyword evidence="3" id="KW-1185">Reference proteome</keyword>
<sequence length="290" mass="32089">MQNIASSSASSISSISSISLTELPPSTAHKSNNASAPVEILKRPAAARKKKLEDDPWTADVSTVSVTCLGCRHLVRLSTKSLYDNHHWLMHKQRCKRAGNMKDNLDIGQPSLHPPDLVQTNSKVKSRLNRKAKRAPSTSSSVSSLTPISTPPLTSDEEDEVDGSSVEELELPPRPIPVRTSGKRDVLTEQYFARAHGIRIRLPPVFSDTQNDWRDWKWSELRMPEFSTDATPSPHCSSGSSESAVDSDVVSVKSELMAKVEDFGKHRSRSTRAQLHVREDPTWSSSSYHA</sequence>
<feature type="compositionally biased region" description="Acidic residues" evidence="1">
    <location>
        <begin position="155"/>
        <end position="170"/>
    </location>
</feature>
<accession>A0A9W9DLS4</accession>
<evidence type="ECO:0000313" key="3">
    <source>
        <dbReference type="Proteomes" id="UP001150266"/>
    </source>
</evidence>
<dbReference type="Proteomes" id="UP001150266">
    <property type="component" value="Unassembled WGS sequence"/>
</dbReference>
<comment type="caution">
    <text evidence="2">The sequence shown here is derived from an EMBL/GenBank/DDBJ whole genome shotgun (WGS) entry which is preliminary data.</text>
</comment>
<reference evidence="2" key="1">
    <citation type="submission" date="2022-08" db="EMBL/GenBank/DDBJ databases">
        <title>A Global Phylogenomic Analysis of the Shiitake Genus Lentinula.</title>
        <authorList>
            <consortium name="DOE Joint Genome Institute"/>
            <person name="Sierra-Patev S."/>
            <person name="Min B."/>
            <person name="Naranjo-Ortiz M."/>
            <person name="Looney B."/>
            <person name="Konkel Z."/>
            <person name="Slot J.C."/>
            <person name="Sakamoto Y."/>
            <person name="Steenwyk J.L."/>
            <person name="Rokas A."/>
            <person name="Carro J."/>
            <person name="Camarero S."/>
            <person name="Ferreira P."/>
            <person name="Molpeceres G."/>
            <person name="Ruiz-Duenas F.J."/>
            <person name="Serrano A."/>
            <person name="Henrissat B."/>
            <person name="Drula E."/>
            <person name="Hughes K.W."/>
            <person name="Mata J.L."/>
            <person name="Ishikawa N.K."/>
            <person name="Vargas-Isla R."/>
            <person name="Ushijima S."/>
            <person name="Smith C.A."/>
            <person name="Ahrendt S."/>
            <person name="Andreopoulos W."/>
            <person name="He G."/>
            <person name="Labutti K."/>
            <person name="Lipzen A."/>
            <person name="Ng V."/>
            <person name="Riley R."/>
            <person name="Sandor L."/>
            <person name="Barry K."/>
            <person name="Martinez A.T."/>
            <person name="Xiao Y."/>
            <person name="Gibbons J.G."/>
            <person name="Terashima K."/>
            <person name="Grigoriev I.V."/>
            <person name="Hibbett D.S."/>
        </authorList>
    </citation>
    <scope>NUCLEOTIDE SEQUENCE</scope>
    <source>
        <strain evidence="2">JLM2183</strain>
    </source>
</reference>
<feature type="region of interest" description="Disordered" evidence="1">
    <location>
        <begin position="263"/>
        <end position="290"/>
    </location>
</feature>
<evidence type="ECO:0000313" key="2">
    <source>
        <dbReference type="EMBL" id="KAJ4475042.1"/>
    </source>
</evidence>
<dbReference type="OrthoDB" id="2880777at2759"/>
<feature type="compositionally biased region" description="Low complexity" evidence="1">
    <location>
        <begin position="136"/>
        <end position="154"/>
    </location>
</feature>
<protein>
    <submittedName>
        <fullName evidence="2">Uncharacterized protein</fullName>
    </submittedName>
</protein>
<feature type="compositionally biased region" description="Low complexity" evidence="1">
    <location>
        <begin position="233"/>
        <end position="247"/>
    </location>
</feature>
<dbReference type="EMBL" id="JAOTPV010000015">
    <property type="protein sequence ID" value="KAJ4475042.1"/>
    <property type="molecule type" value="Genomic_DNA"/>
</dbReference>
<proteinExistence type="predicted"/>
<gene>
    <name evidence="2" type="ORF">J3R30DRAFT_3506228</name>
</gene>
<feature type="region of interest" description="Disordered" evidence="1">
    <location>
        <begin position="101"/>
        <end position="180"/>
    </location>
</feature>
<evidence type="ECO:0000256" key="1">
    <source>
        <dbReference type="SAM" id="MobiDB-lite"/>
    </source>
</evidence>
<organism evidence="2 3">
    <name type="scientific">Lentinula aciculospora</name>
    <dbReference type="NCBI Taxonomy" id="153920"/>
    <lineage>
        <taxon>Eukaryota</taxon>
        <taxon>Fungi</taxon>
        <taxon>Dikarya</taxon>
        <taxon>Basidiomycota</taxon>
        <taxon>Agaricomycotina</taxon>
        <taxon>Agaricomycetes</taxon>
        <taxon>Agaricomycetidae</taxon>
        <taxon>Agaricales</taxon>
        <taxon>Marasmiineae</taxon>
        <taxon>Omphalotaceae</taxon>
        <taxon>Lentinula</taxon>
    </lineage>
</organism>
<feature type="compositionally biased region" description="Basic residues" evidence="1">
    <location>
        <begin position="124"/>
        <end position="134"/>
    </location>
</feature>
<dbReference type="AlphaFoldDB" id="A0A9W9DLS4"/>
<name>A0A9W9DLS4_9AGAR</name>
<feature type="region of interest" description="Disordered" evidence="1">
    <location>
        <begin position="227"/>
        <end position="247"/>
    </location>
</feature>